<dbReference type="EMBL" id="FOSW01000004">
    <property type="protein sequence ID" value="SFK92250.1"/>
    <property type="molecule type" value="Genomic_DNA"/>
</dbReference>
<feature type="transmembrane region" description="Helical" evidence="1">
    <location>
        <begin position="320"/>
        <end position="338"/>
    </location>
</feature>
<evidence type="ECO:0000313" key="4">
    <source>
        <dbReference type="Proteomes" id="UP000199152"/>
    </source>
</evidence>
<reference evidence="4" key="1">
    <citation type="submission" date="2016-10" db="EMBL/GenBank/DDBJ databases">
        <authorList>
            <person name="Varghese N."/>
            <person name="Submissions S."/>
        </authorList>
    </citation>
    <scope>NUCLEOTIDE SEQUENCE [LARGE SCALE GENOMIC DNA]</scope>
    <source>
        <strain evidence="4">DSM 45317</strain>
    </source>
</reference>
<dbReference type="InterPro" id="IPR029044">
    <property type="entry name" value="Nucleotide-diphossugar_trans"/>
</dbReference>
<keyword evidence="1" id="KW-0812">Transmembrane</keyword>
<evidence type="ECO:0000313" key="3">
    <source>
        <dbReference type="EMBL" id="SFK92250.1"/>
    </source>
</evidence>
<dbReference type="AlphaFoldDB" id="A0A1I4DHI6"/>
<feature type="domain" description="Glycosyltransferase 2-like" evidence="2">
    <location>
        <begin position="21"/>
        <end position="135"/>
    </location>
</feature>
<keyword evidence="3" id="KW-0808">Transferase</keyword>
<dbReference type="InterPro" id="IPR050834">
    <property type="entry name" value="Glycosyltransf_2"/>
</dbReference>
<dbReference type="SUPFAM" id="SSF53448">
    <property type="entry name" value="Nucleotide-diphospho-sugar transferases"/>
    <property type="match status" value="1"/>
</dbReference>
<proteinExistence type="predicted"/>
<dbReference type="Pfam" id="PF00535">
    <property type="entry name" value="Glycos_transf_2"/>
    <property type="match status" value="1"/>
</dbReference>
<evidence type="ECO:0000256" key="1">
    <source>
        <dbReference type="SAM" id="Phobius"/>
    </source>
</evidence>
<dbReference type="InterPro" id="IPR001173">
    <property type="entry name" value="Glyco_trans_2-like"/>
</dbReference>
<sequence length="345" mass="37692">MQVTSAGNGNPGEEIEGNLVTVVIPARNEERAIRDCVASIQAQTYRELQIIVVDGDSDDDTAEIVKDIANSDPRVELIINPQRVIPVSLNMAVAAARGRWLVRVDAHATVPPDYVARAVEHLATGRWGGVGGRKDGVGRTPAGRAIAVAMASRFGVGGSTYHHGTTVRTVDHVPFGAYPLSVIRELGGWDERLRVNQDFEFDRRVREAGYELLFDPALRIDWECRQSVPDLFRQYQRYGRGKVRVARLHPRSLRIRHLTAPALVAGMAGAGVVALRRPRRGLALVAPYLGGIAVASAITARPLDREARPWVAPAFAAMHVSWGIGFWKGVGEMLAAVVRGRDDLR</sequence>
<evidence type="ECO:0000259" key="2">
    <source>
        <dbReference type="Pfam" id="PF00535"/>
    </source>
</evidence>
<dbReference type="PANTHER" id="PTHR43685:SF14">
    <property type="entry name" value="GLYCOSYLTRANSFERASE 2-LIKE DOMAIN-CONTAINING PROTEIN"/>
    <property type="match status" value="1"/>
</dbReference>
<protein>
    <submittedName>
        <fullName evidence="3">Glycosyl transferase family 2</fullName>
    </submittedName>
</protein>
<dbReference type="Proteomes" id="UP000199152">
    <property type="component" value="Unassembled WGS sequence"/>
</dbReference>
<keyword evidence="1" id="KW-0472">Membrane</keyword>
<dbReference type="GO" id="GO:0016740">
    <property type="term" value="F:transferase activity"/>
    <property type="evidence" value="ECO:0007669"/>
    <property type="project" value="UniProtKB-KW"/>
</dbReference>
<accession>A0A1I4DHI6</accession>
<name>A0A1I4DHI6_9ACTN</name>
<dbReference type="OrthoDB" id="1757142at2"/>
<feature type="transmembrane region" description="Helical" evidence="1">
    <location>
        <begin position="258"/>
        <end position="275"/>
    </location>
</feature>
<organism evidence="3 4">
    <name type="scientific">Geodermatophilus ruber</name>
    <dbReference type="NCBI Taxonomy" id="504800"/>
    <lineage>
        <taxon>Bacteria</taxon>
        <taxon>Bacillati</taxon>
        <taxon>Actinomycetota</taxon>
        <taxon>Actinomycetes</taxon>
        <taxon>Geodermatophilales</taxon>
        <taxon>Geodermatophilaceae</taxon>
        <taxon>Geodermatophilus</taxon>
    </lineage>
</organism>
<feature type="transmembrane region" description="Helical" evidence="1">
    <location>
        <begin position="282"/>
        <end position="300"/>
    </location>
</feature>
<dbReference type="Gene3D" id="3.90.550.10">
    <property type="entry name" value="Spore Coat Polysaccharide Biosynthesis Protein SpsA, Chain A"/>
    <property type="match status" value="1"/>
</dbReference>
<dbReference type="CDD" id="cd02525">
    <property type="entry name" value="Succinoglycan_BP_ExoA"/>
    <property type="match status" value="1"/>
</dbReference>
<dbReference type="InParanoid" id="A0A1I4DHI6"/>
<dbReference type="STRING" id="504800.SAMN04488085_104367"/>
<dbReference type="PANTHER" id="PTHR43685">
    <property type="entry name" value="GLYCOSYLTRANSFERASE"/>
    <property type="match status" value="1"/>
</dbReference>
<gene>
    <name evidence="3" type="ORF">SAMN04488085_104367</name>
</gene>
<keyword evidence="4" id="KW-1185">Reference proteome</keyword>
<keyword evidence="1" id="KW-1133">Transmembrane helix</keyword>